<gene>
    <name evidence="7" type="ORF">AALT52_02245</name>
</gene>
<comment type="subcellular location">
    <subcellularLocation>
        <location evidence="1">Cell membrane</location>
    </subcellularLocation>
</comment>
<dbReference type="EMBL" id="JBCLUF010000005">
    <property type="protein sequence ID" value="MEY8661720.1"/>
    <property type="molecule type" value="Genomic_DNA"/>
</dbReference>
<feature type="signal peptide" evidence="5">
    <location>
        <begin position="1"/>
        <end position="20"/>
    </location>
</feature>
<keyword evidence="4" id="KW-0472">Membrane</keyword>
<organism evidence="7 8">
    <name type="scientific">Ligilactobacillus faecis</name>
    <dbReference type="NCBI Taxonomy" id="762833"/>
    <lineage>
        <taxon>Bacteria</taxon>
        <taxon>Bacillati</taxon>
        <taxon>Bacillota</taxon>
        <taxon>Bacilli</taxon>
        <taxon>Lactobacillales</taxon>
        <taxon>Lactobacillaceae</taxon>
        <taxon>Ligilactobacillus</taxon>
    </lineage>
</organism>
<dbReference type="PROSITE" id="PS51257">
    <property type="entry name" value="PROKAR_LIPOPROTEIN"/>
    <property type="match status" value="1"/>
</dbReference>
<evidence type="ECO:0000313" key="8">
    <source>
        <dbReference type="Proteomes" id="UP001565236"/>
    </source>
</evidence>
<keyword evidence="3" id="KW-1003">Cell membrane</keyword>
<dbReference type="PANTHER" id="PTHR47737">
    <property type="entry name" value="GLYCINE BETAINE/PROLINE BETAINE TRANSPORT SYSTEM PERMEASE PROTEIN PROW"/>
    <property type="match status" value="1"/>
</dbReference>
<dbReference type="Proteomes" id="UP001565236">
    <property type="component" value="Unassembled WGS sequence"/>
</dbReference>
<evidence type="ECO:0000256" key="4">
    <source>
        <dbReference type="ARBA" id="ARBA00023136"/>
    </source>
</evidence>
<keyword evidence="2" id="KW-0813">Transport</keyword>
<sequence>MQKTKKFLLLSLLGFCLTLAGCGASTQAKYDPQKALGPQINYTITGIDAGAGVMGNTATALEKYGLAQNNWQLQTSSTAAMTSVLDKAIKAKQPIVITGWVPHWMFTKYDLKFLKDPKKVYGAKEGIHTIARTGLKQEKPGLYQFLQNFNWTPDQLAQIMLQINNGVEPTTAAKAYLKKHPEQVKAWLKNVPAGNNQTVTLAYVAWDSEIASANVVAQALKTKGYRVTLRPMDAQPMWTAIATGAADASFSAWLPTTHQAYARSFQGRYDDVRVNLEGAQTGLAVPTYMTKVDSIEDLKTK</sequence>
<dbReference type="InterPro" id="IPR007210">
    <property type="entry name" value="ABC_Gly_betaine_transp_sub-bd"/>
</dbReference>
<evidence type="ECO:0000256" key="3">
    <source>
        <dbReference type="ARBA" id="ARBA00022475"/>
    </source>
</evidence>
<evidence type="ECO:0000259" key="6">
    <source>
        <dbReference type="Pfam" id="PF04069"/>
    </source>
</evidence>
<keyword evidence="5" id="KW-0732">Signal</keyword>
<proteinExistence type="predicted"/>
<comment type="caution">
    <text evidence="7">The sequence shown here is derived from an EMBL/GenBank/DDBJ whole genome shotgun (WGS) entry which is preliminary data.</text>
</comment>
<accession>A0ABV4DMK4</accession>
<dbReference type="Gene3D" id="3.40.190.100">
    <property type="entry name" value="Glycine betaine-binding periplasmic protein, domain 2"/>
    <property type="match status" value="1"/>
</dbReference>
<evidence type="ECO:0000256" key="5">
    <source>
        <dbReference type="SAM" id="SignalP"/>
    </source>
</evidence>
<evidence type="ECO:0000256" key="1">
    <source>
        <dbReference type="ARBA" id="ARBA00004236"/>
    </source>
</evidence>
<dbReference type="Gene3D" id="3.10.105.10">
    <property type="entry name" value="Dipeptide-binding Protein, Domain 3"/>
    <property type="match status" value="1"/>
</dbReference>
<name>A0ABV4DMK4_9LACO</name>
<keyword evidence="8" id="KW-1185">Reference proteome</keyword>
<evidence type="ECO:0000256" key="2">
    <source>
        <dbReference type="ARBA" id="ARBA00022448"/>
    </source>
</evidence>
<feature type="chain" id="PRO_5045611633" evidence="5">
    <location>
        <begin position="21"/>
        <end position="301"/>
    </location>
</feature>
<reference evidence="7 8" key="1">
    <citation type="submission" date="2024-03" db="EMBL/GenBank/DDBJ databases">
        <title>Mouse gut bacterial collection (mGBC) of GemPharmatech.</title>
        <authorList>
            <person name="He Y."/>
            <person name="Dong L."/>
            <person name="Wu D."/>
            <person name="Gao X."/>
            <person name="Lin Z."/>
        </authorList>
    </citation>
    <scope>NUCLEOTIDE SEQUENCE [LARGE SCALE GENOMIC DNA]</scope>
    <source>
        <strain evidence="7 8">15-30</strain>
    </source>
</reference>
<feature type="domain" description="ABC-type glycine betaine transport system substrate-binding" evidence="6">
    <location>
        <begin position="198"/>
        <end position="299"/>
    </location>
</feature>
<dbReference type="RefSeq" id="WP_369940809.1">
    <property type="nucleotide sequence ID" value="NZ_JBCLUF010000005.1"/>
</dbReference>
<dbReference type="Pfam" id="PF04069">
    <property type="entry name" value="OpuAC"/>
    <property type="match status" value="2"/>
</dbReference>
<feature type="domain" description="ABC-type glycine betaine transport system substrate-binding" evidence="6">
    <location>
        <begin position="36"/>
        <end position="179"/>
    </location>
</feature>
<dbReference type="PANTHER" id="PTHR47737:SF1">
    <property type="entry name" value="GLYCINE BETAINE_PROLINE BETAINE TRANSPORT SYSTEM PERMEASE PROTEIN PROW"/>
    <property type="match status" value="1"/>
</dbReference>
<dbReference type="SUPFAM" id="SSF53850">
    <property type="entry name" value="Periplasmic binding protein-like II"/>
    <property type="match status" value="2"/>
</dbReference>
<protein>
    <submittedName>
        <fullName evidence="7">Glycine betaine ABC transporter substrate-binding protein</fullName>
    </submittedName>
</protein>
<evidence type="ECO:0000313" key="7">
    <source>
        <dbReference type="EMBL" id="MEY8661720.1"/>
    </source>
</evidence>